<keyword evidence="5" id="KW-1185">Reference proteome</keyword>
<dbReference type="InterPro" id="IPR005062">
    <property type="entry name" value="SAC3/GANP/THP3_conserved"/>
</dbReference>
<feature type="compositionally biased region" description="Basic and acidic residues" evidence="2">
    <location>
        <begin position="1449"/>
        <end position="1472"/>
    </location>
</feature>
<evidence type="ECO:0000256" key="1">
    <source>
        <dbReference type="SAM" id="Coils"/>
    </source>
</evidence>
<dbReference type="GO" id="GO:0006406">
    <property type="term" value="P:mRNA export from nucleus"/>
    <property type="evidence" value="ECO:0007669"/>
    <property type="project" value="TreeGrafter"/>
</dbReference>
<feature type="compositionally biased region" description="Basic and acidic residues" evidence="2">
    <location>
        <begin position="1928"/>
        <end position="1949"/>
    </location>
</feature>
<protein>
    <submittedName>
        <fullName evidence="4">Sac3 ganp family protein</fullName>
    </submittedName>
</protein>
<dbReference type="GO" id="GO:0070390">
    <property type="term" value="C:transcription export complex 2"/>
    <property type="evidence" value="ECO:0007669"/>
    <property type="project" value="TreeGrafter"/>
</dbReference>
<proteinExistence type="predicted"/>
<sequence length="3326" mass="371519">LDALVPGDPDARIVNPYLAVASFRRSDAGKPFHPSSTRPAVWCRRTVHHLLTYALDADLTNPPSSSSSSSSSSLEDPHSSSLTAAGSSSSSSSTPPPVAPSSSFLKSGPSDLSESLSTSALSHPNKSSPIAPHVERKLYLYSRQGKGYTFLDVYNFIRDRLRATWQHLTVQHVQKHRAYIETLEISFRFLIFAEEQLCSNPHFDRVSNQGLMQTCLDKLMHGYEAVRAFLSRKDFSHIQARCNEEEEERPQPKNGSHEEVFSSSSSSSSPLSSSSSSSPAAALGVHRATQEKEKKEEDRNNPGGADGWRLIDTMVWRSRYEGEFWGYRILCLLSSHRGSETGVYLSGILKRLPAELLRHPNVRFALEAFKASTEGNLRRYVHLMRSSRDYLSSALMNKFANYVRATTLHMLLSNRLVNDARNPMTVERMKLLLGFDGETEVAFSSFLSFFSIRLEESPATTATPPTTTTTLTGGNRPLSRTLTPSSSSSSSSSSTGGFFSSVSSSSSSGGGVLSSSPVYCRFNEIKKSLLADLSNYKKIRSPTYPSEYLRLLLLSLRERSAKYRQTLLDPDYPAIDGMISPPPPPLSSSFSIFTSPTTVCTRKSGESLGDRDERRDERTKEGSRLMKGEEEERSGGLQHIGEGRGEVSLGRPSSQYEKTSSTKLHELRSRLQSSILFNGSHQQNTEVSSLPSSTSAVPSASTFSRQLAAASHREQSHPEGEDNLLNNRLMSSRGERREGGGYVNEGPLSETGHSSDLVLNQRDTAPKEMKERDDADDLLKDGGGVTQQNRLFSSVPILSEPSQSKSLSPRGHLPSQNLPIPGGVHTPQSPSVSSRSTLFPYHGTASSDHPHHQAGLSSPPSPPAPSSSIFFNRGLSSFPQRGPHQELHASSSSPMISSSSTLKPSSTSLSSSLLSPPSPLLSKTPSKLTPVAISSSSSSSFLSSPSAAGVLPLSQSRLSPRSIISRSSSQMPGVSTPGEEGRGRERPRNVSFSFDVLTGPAATRHLEEGRALFEGKGMKKKKKERISTTEEEEEEEREGKEETEEGEGKKRDDHSIRKTSMLRHSHLSLSEGEEKRRSSVRRFSSSSLQQTRHEEGETRIEEEEEEGEEEILWLRESVDKKKTGEEEKGERNEDVDFWLHLVGLRQWKNRSRGRTRILSEILSSSPPLSSSSSWKGGKRPGSLHPSILSLREEKQKEKKKKRQGEEEEETLSEEEEGHLDKSKKKKRVSSVNGAEDERFLLEEQEESFASSLFYPTFRSSSRRSLYLSSSLLSPHVSSLSNRRSHRRRTRRRSFIPPSSSAPLISRASFPSSLSAVKKTGMSADERKDSLGEREILKKAKAMQFLTSSSFSSSCSPQQTTPAPHRQEIEKERLGFSFDGRRSDEDFPALRKEEIPPGDTQEEGKEKEEEGEVPQREEEREKDYKGRRTGPLSSRHPEVYVHPKVSSSSHARETKKKDERMKKTSFDITDTKEKRKKKRKEKGNLLLSTLITSSILADSASRRREASKKRINKSSPSLTRALETQKKDKAQEEEEKKMKKDLLLFSGGEDALGVFAKVLVISSTWKSPVNLFSIYRTSLNLSSSSSASLHRRKEEEENGEKKEEEEHWVIERRRKECSLEEKDSVLSFSSSSSLSSSSSCRFISASQYVDCLVLSAFNRALGLGSSLPNEGGDTEEEEERHEALDEKTVRLNGFLMLPRESSSSFRQVNESSPREERRKGCDEEEEDILSERKDEREAIKTSLALLPGYRMTMKEIRHSTAKQGNSFFSPSLLSSSSSFSSSSLSSFSLSMEHRKTGALYSCVHTVGFSSPSHACAKEETEAREEAGNKKKKRSSPRFLMREDEVLSGATVVFLTLPFLIGVQEKEMKETCSIQYPRRKGERRSFLQCSYNTPASFSSSSSSWTSYHLMRDSSLLSPSLSCSSCRGRSHSSESDAGKESEEERDRNEDMKKKKRTRREGRRSVLTLHWEDGEMFFSEEGQDEEKQEERQKNQEERDEDDARWIDVGKRILEILKVVRRRDSNGINHEMGEQEKASHLPQKYTSCSSSPSLSSSSSVLSSLPPIRILFSLVLPPHAISLRKKEKTLHEIPETEEGENEGFVEVKMRRKEIEERGGGGGEEEEEKNEGEEYEEDCRVTKRVEMESQVLVANALKRRLIGSLQRMKTSSLSSSFSQADRDLLLEALSSSSSSSSSASRVRFTCAAYLPLSKSSLSQSSLSHLSSSFQEESRNQKRREGQDKEDGRKKEERMFLSSFHRTSLPSILATCSSSSPLSQISCVEESLLSSHRLWRASIPACRWIHRAIRAVSRVSIQEGNLRYYARPQGPLSLCDALVCQWKVQLEKYLTSFSFSSSSSSSHLPLPLRSDDPVHTPVVANDSSLRSLTRDFLDQRKDRKNDGLHPSFHEELGETTMERISREDQGGERRGKSRTTGGETLSMDEEEESESLQIDEEEEQKKKESKKQRREEIPFGLLIQKSLEEIEHLILTEGQKKQEEWMLPPIEWLVASSLASFSRSSSSSSFSPSILSSPEGASSGCTYTSCSSSPSTSILSNTSTLEEKRNDKAMDMNKKEICGGAGGHQGRTSHHPVDTCLALGICDIQTGEYPLLYRERRLFEKIRERGPFSSSSFSLKTVYQATERGEKRIEKQSLIVSSPNISQGISSWYHSSYVLRAFHCMKRHLEATLKMHGDTRKRDEERNEGKRNEEESRRHLSLCRIHRRPSHSDSSQMATSISYLETASQVIESNTPLRTSGAPCSSSSSTSFSFLSSPSPPPSFSSSSFSFLSSSSSSSSSSFLSSSLPLSSSPDAFGEKKSQRKSNDEEVGGAKCSEISEYYYSCSLDEVASSLTYEMMLSALLHLLSCTPLSLTPTTTTTCTLSSASSQRGSSSFGVLSTSSLREGRKDPEDEEEKSFLSSSSSSSRHPCEPYPPYLVALPPSLYCQLNPASVKPWRGSPVIFPSSSFFHTRKRIPSEECGRRRRRRRSLCESEDRDEVSASFSTDGEFLLDQTKNHGKTSLSYQDQVERETRGKQHSEEDRYEMKEKKKKKSLSSIGGGGGMGMGSHVIEETIEGDIETRGRRRESQRSIDENVKRRKMRKKDGEEDKDKEGEEMKNKKKSIRIRHEKGAVVTQEKKEVDRIPSLQDHQVCRLLHRLNHSRSSRSSSNTFAIQEKSHCWDTSLLLSSHHPSTSSSSSFSCAHSAVTVSRDRVVLGASSTPSFPLSTTRSKIPDEQREREEILTKRKNNSVGSTDDDMSSSSAFASSPIEEEGKRRREMPEKRILSSSEDALLTGHVIASVKNLRMELDKERQEMNALLAQVRVAGENKEEGWMYG</sequence>
<feature type="region of interest" description="Disordered" evidence="2">
    <location>
        <begin position="2794"/>
        <end position="2819"/>
    </location>
</feature>
<feature type="compositionally biased region" description="Basic and acidic residues" evidence="2">
    <location>
        <begin position="3093"/>
        <end position="3107"/>
    </location>
</feature>
<feature type="compositionally biased region" description="Low complexity" evidence="2">
    <location>
        <begin position="482"/>
        <end position="495"/>
    </location>
</feature>
<feature type="compositionally biased region" description="Basic and acidic residues" evidence="2">
    <location>
        <begin position="603"/>
        <end position="634"/>
    </location>
</feature>
<feature type="compositionally biased region" description="Low complexity" evidence="2">
    <location>
        <begin position="1271"/>
        <end position="1281"/>
    </location>
</feature>
<feature type="compositionally biased region" description="Basic and acidic residues" evidence="2">
    <location>
        <begin position="979"/>
        <end position="988"/>
    </location>
</feature>
<feature type="compositionally biased region" description="Basic and acidic residues" evidence="2">
    <location>
        <begin position="1711"/>
        <end position="1720"/>
    </location>
</feature>
<feature type="compositionally biased region" description="Basic and acidic residues" evidence="2">
    <location>
        <begin position="1112"/>
        <end position="1133"/>
    </location>
</feature>
<dbReference type="EMBL" id="MIGC01000057">
    <property type="protein sequence ID" value="PHJ26014.1"/>
    <property type="molecule type" value="Genomic_DNA"/>
</dbReference>
<feature type="compositionally biased region" description="Basic and acidic residues" evidence="2">
    <location>
        <begin position="288"/>
        <end position="300"/>
    </location>
</feature>
<feature type="compositionally biased region" description="Low complexity" evidence="2">
    <location>
        <begin position="687"/>
        <end position="704"/>
    </location>
</feature>
<feature type="compositionally biased region" description="Acidic residues" evidence="2">
    <location>
        <begin position="2434"/>
        <end position="2450"/>
    </location>
</feature>
<feature type="compositionally biased region" description="Basic and acidic residues" evidence="2">
    <location>
        <begin position="1591"/>
        <end position="1604"/>
    </location>
</feature>
<feature type="compositionally biased region" description="Basic and acidic residues" evidence="2">
    <location>
        <begin position="1046"/>
        <end position="1056"/>
    </location>
</feature>
<dbReference type="Proteomes" id="UP000221165">
    <property type="component" value="Unassembled WGS sequence"/>
</dbReference>
<evidence type="ECO:0000313" key="5">
    <source>
        <dbReference type="Proteomes" id="UP000221165"/>
    </source>
</evidence>
<feature type="region of interest" description="Disordered" evidence="2">
    <location>
        <begin position="459"/>
        <end position="495"/>
    </location>
</feature>
<dbReference type="GO" id="GO:0005737">
    <property type="term" value="C:cytoplasm"/>
    <property type="evidence" value="ECO:0007669"/>
    <property type="project" value="TreeGrafter"/>
</dbReference>
<feature type="region of interest" description="Disordered" evidence="2">
    <location>
        <begin position="1347"/>
        <end position="1481"/>
    </location>
</feature>
<organism evidence="4 5">
    <name type="scientific">Cystoisospora suis</name>
    <dbReference type="NCBI Taxonomy" id="483139"/>
    <lineage>
        <taxon>Eukaryota</taxon>
        <taxon>Sar</taxon>
        <taxon>Alveolata</taxon>
        <taxon>Apicomplexa</taxon>
        <taxon>Conoidasida</taxon>
        <taxon>Coccidia</taxon>
        <taxon>Eucoccidiorida</taxon>
        <taxon>Eimeriorina</taxon>
        <taxon>Sarcocystidae</taxon>
        <taxon>Cystoisospora</taxon>
    </lineage>
</organism>
<feature type="coiled-coil region" evidence="1">
    <location>
        <begin position="3288"/>
        <end position="3318"/>
    </location>
</feature>
<feature type="compositionally biased region" description="Basic and acidic residues" evidence="2">
    <location>
        <begin position="3017"/>
        <end position="3037"/>
    </location>
</feature>
<feature type="compositionally biased region" description="Basic and acidic residues" evidence="2">
    <location>
        <begin position="3261"/>
        <end position="3273"/>
    </location>
</feature>
<feature type="compositionally biased region" description="Low complexity" evidence="2">
    <location>
        <begin position="62"/>
        <end position="93"/>
    </location>
</feature>
<feature type="region of interest" description="Disordered" evidence="2">
    <location>
        <begin position="2968"/>
        <end position="2988"/>
    </location>
</feature>
<feature type="region of interest" description="Disordered" evidence="2">
    <location>
        <begin position="2869"/>
        <end position="2919"/>
    </location>
</feature>
<feature type="compositionally biased region" description="Polar residues" evidence="2">
    <location>
        <begin position="3208"/>
        <end position="3220"/>
    </location>
</feature>
<feature type="compositionally biased region" description="Basic and acidic residues" evidence="2">
    <location>
        <begin position="2224"/>
        <end position="2243"/>
    </location>
</feature>
<gene>
    <name evidence="4" type="ORF">CSUI_000129</name>
</gene>
<feature type="compositionally biased region" description="Basic and acidic residues" evidence="2">
    <location>
        <begin position="1364"/>
        <end position="1394"/>
    </location>
</feature>
<dbReference type="PANTHER" id="PTHR12436:SF3">
    <property type="entry name" value="GERMINAL-CENTER ASSOCIATED NUCLEAR PROTEIN"/>
    <property type="match status" value="1"/>
</dbReference>
<feature type="region of interest" description="Disordered" evidence="2">
    <location>
        <begin position="1973"/>
        <end position="1998"/>
    </location>
</feature>
<feature type="compositionally biased region" description="Basic and acidic residues" evidence="2">
    <location>
        <begin position="1522"/>
        <end position="1533"/>
    </location>
</feature>
<feature type="compositionally biased region" description="Low complexity" evidence="2">
    <location>
        <begin position="262"/>
        <end position="283"/>
    </location>
</feature>
<comment type="caution">
    <text evidence="4">The sequence shown here is derived from an EMBL/GenBank/DDBJ whole genome shotgun (WGS) entry which is preliminary data.</text>
</comment>
<dbReference type="InterPro" id="IPR045107">
    <property type="entry name" value="SAC3/GANP/THP3"/>
</dbReference>
<feature type="compositionally biased region" description="Basic and acidic residues" evidence="2">
    <location>
        <begin position="711"/>
        <end position="720"/>
    </location>
</feature>
<dbReference type="RefSeq" id="XP_067927660.1">
    <property type="nucleotide sequence ID" value="XM_068060363.1"/>
</dbReference>
<feature type="compositionally biased region" description="Basic and acidic residues" evidence="2">
    <location>
        <begin position="249"/>
        <end position="260"/>
    </location>
</feature>
<feature type="compositionally biased region" description="Basic and acidic residues" evidence="2">
    <location>
        <begin position="1323"/>
        <end position="1334"/>
    </location>
</feature>
<feature type="domain" description="SAC3/GANP/THP3 conserved" evidence="3">
    <location>
        <begin position="319"/>
        <end position="442"/>
    </location>
</feature>
<feature type="compositionally biased region" description="Polar residues" evidence="2">
    <location>
        <begin position="110"/>
        <end position="128"/>
    </location>
</feature>
<feature type="region of interest" description="Disordered" evidence="2">
    <location>
        <begin position="1585"/>
        <end position="1604"/>
    </location>
</feature>
<feature type="compositionally biased region" description="Low complexity" evidence="2">
    <location>
        <begin position="459"/>
        <end position="472"/>
    </location>
</feature>
<feature type="compositionally biased region" description="Acidic residues" evidence="2">
    <location>
        <begin position="2116"/>
        <end position="2130"/>
    </location>
</feature>
<dbReference type="Gene3D" id="1.25.40.990">
    <property type="match status" value="1"/>
</dbReference>
<feature type="compositionally biased region" description="Basic and acidic residues" evidence="2">
    <location>
        <begin position="2805"/>
        <end position="2816"/>
    </location>
</feature>
<evidence type="ECO:0000259" key="3">
    <source>
        <dbReference type="Pfam" id="PF03399"/>
    </source>
</evidence>
<feature type="region of interest" description="Disordered" evidence="2">
    <location>
        <begin position="2684"/>
        <end position="2727"/>
    </location>
</feature>
<feature type="region of interest" description="Disordered" evidence="2">
    <location>
        <begin position="2533"/>
        <end position="2560"/>
    </location>
</feature>
<feature type="region of interest" description="Disordered" evidence="2">
    <location>
        <begin position="3208"/>
        <end position="3273"/>
    </location>
</feature>
<feature type="compositionally biased region" description="Polar residues" evidence="2">
    <location>
        <begin position="1700"/>
        <end position="1710"/>
    </location>
</feature>
<feature type="compositionally biased region" description="Low complexity" evidence="2">
    <location>
        <begin position="2042"/>
        <end position="2054"/>
    </location>
</feature>
<feature type="compositionally biased region" description="Basic and acidic residues" evidence="2">
    <location>
        <begin position="2684"/>
        <end position="2706"/>
    </location>
</feature>
<feature type="compositionally biased region" description="Acidic residues" evidence="2">
    <location>
        <begin position="1029"/>
        <end position="1045"/>
    </location>
</feature>
<feature type="region of interest" description="Disordered" evidence="2">
    <location>
        <begin position="599"/>
        <end position="663"/>
    </location>
</feature>
<feature type="compositionally biased region" description="Basic and acidic residues" evidence="2">
    <location>
        <begin position="1984"/>
        <end position="1998"/>
    </location>
</feature>
<feature type="region of interest" description="Disordered" evidence="2">
    <location>
        <begin position="682"/>
        <end position="1133"/>
    </location>
</feature>
<feature type="region of interest" description="Disordered" evidence="2">
    <location>
        <begin position="2107"/>
        <end position="2130"/>
    </location>
</feature>
<evidence type="ECO:0000256" key="2">
    <source>
        <dbReference type="SAM" id="MobiDB-lite"/>
    </source>
</evidence>
<feature type="region of interest" description="Disordered" evidence="2">
    <location>
        <begin position="1158"/>
        <end position="1236"/>
    </location>
</feature>
<feature type="compositionally biased region" description="Acidic residues" evidence="2">
    <location>
        <begin position="1100"/>
        <end position="1111"/>
    </location>
</feature>
<feature type="non-terminal residue" evidence="4">
    <location>
        <position position="1"/>
    </location>
</feature>
<feature type="region of interest" description="Disordered" evidence="2">
    <location>
        <begin position="1496"/>
        <end position="1533"/>
    </location>
</feature>
<feature type="compositionally biased region" description="Polar residues" evidence="2">
    <location>
        <begin position="651"/>
        <end position="662"/>
    </location>
</feature>
<feature type="region of interest" description="Disordered" evidence="2">
    <location>
        <begin position="1916"/>
        <end position="1958"/>
    </location>
</feature>
<feature type="region of interest" description="Disordered" evidence="2">
    <location>
        <begin position="2220"/>
        <end position="2243"/>
    </location>
</feature>
<feature type="region of interest" description="Disordered" evidence="2">
    <location>
        <begin position="1271"/>
        <end position="1334"/>
    </location>
</feature>
<dbReference type="GeneID" id="94423574"/>
<feature type="compositionally biased region" description="Basic and acidic residues" evidence="2">
    <location>
        <begin position="3221"/>
        <end position="3234"/>
    </location>
</feature>
<feature type="compositionally biased region" description="Basic and acidic residues" evidence="2">
    <location>
        <begin position="2388"/>
        <end position="2422"/>
    </location>
</feature>
<feature type="region of interest" description="Disordered" evidence="2">
    <location>
        <begin position="1663"/>
        <end position="1682"/>
    </location>
</feature>
<name>A0A2C6LI09_9APIC</name>
<feature type="compositionally biased region" description="Basic residues" evidence="2">
    <location>
        <begin position="1282"/>
        <end position="1293"/>
    </location>
</feature>
<feature type="compositionally biased region" description="Low complexity" evidence="2">
    <location>
        <begin position="2533"/>
        <end position="2552"/>
    </location>
</feature>
<feature type="domain" description="SAC3/GANP/THP3 conserved" evidence="3">
    <location>
        <begin position="148"/>
        <end position="227"/>
    </location>
</feature>
<feature type="region of interest" description="Disordered" evidence="2">
    <location>
        <begin position="3000"/>
        <end position="3112"/>
    </location>
</feature>
<feature type="compositionally biased region" description="Basic and acidic residues" evidence="2">
    <location>
        <begin position="1401"/>
        <end position="1425"/>
    </location>
</feature>
<feature type="region of interest" description="Disordered" evidence="2">
    <location>
        <begin position="2388"/>
        <end position="2462"/>
    </location>
</feature>
<feature type="region of interest" description="Disordered" evidence="2">
    <location>
        <begin position="2349"/>
        <end position="2373"/>
    </location>
</feature>
<feature type="compositionally biased region" description="Low complexity" evidence="2">
    <location>
        <begin position="890"/>
        <end position="970"/>
    </location>
</feature>
<feature type="compositionally biased region" description="Polar residues" evidence="2">
    <location>
        <begin position="751"/>
        <end position="763"/>
    </location>
</feature>
<dbReference type="PANTHER" id="PTHR12436">
    <property type="entry name" value="80 KDA MCM3-ASSOCIATED PROTEIN"/>
    <property type="match status" value="1"/>
</dbReference>
<feature type="compositionally biased region" description="Acidic residues" evidence="2">
    <location>
        <begin position="1205"/>
        <end position="1217"/>
    </location>
</feature>
<feature type="region of interest" description="Disordered" evidence="2">
    <location>
        <begin position="242"/>
        <end position="304"/>
    </location>
</feature>
<keyword evidence="1" id="KW-0175">Coiled coil</keyword>
<reference evidence="4 5" key="1">
    <citation type="journal article" date="2017" name="Int. J. Parasitol.">
        <title>The genome of the protozoan parasite Cystoisospora suis and a reverse vaccinology approach to identify vaccine candidates.</title>
        <authorList>
            <person name="Palmieri N."/>
            <person name="Shrestha A."/>
            <person name="Ruttkowski B."/>
            <person name="Beck T."/>
            <person name="Vogl C."/>
            <person name="Tomley F."/>
            <person name="Blake D.P."/>
            <person name="Joachim A."/>
        </authorList>
    </citation>
    <scope>NUCLEOTIDE SEQUENCE [LARGE SCALE GENOMIC DNA]</scope>
    <source>
        <strain evidence="4 5">Wien I</strain>
    </source>
</reference>
<accession>A0A2C6LI09</accession>
<evidence type="ECO:0000313" key="4">
    <source>
        <dbReference type="EMBL" id="PHJ26014.1"/>
    </source>
</evidence>
<feature type="region of interest" description="Disordered" evidence="2">
    <location>
        <begin position="1700"/>
        <end position="1733"/>
    </location>
</feature>
<feature type="compositionally biased region" description="Basic residues" evidence="2">
    <location>
        <begin position="2707"/>
        <end position="2717"/>
    </location>
</feature>
<feature type="compositionally biased region" description="Basic and acidic residues" evidence="2">
    <location>
        <begin position="1004"/>
        <end position="1017"/>
    </location>
</feature>
<dbReference type="VEuPathDB" id="ToxoDB:CSUI_000129"/>
<feature type="region of interest" description="Disordered" evidence="2">
    <location>
        <begin position="2023"/>
        <end position="2054"/>
    </location>
</feature>
<dbReference type="OrthoDB" id="332872at2759"/>
<feature type="compositionally biased region" description="Low complexity" evidence="2">
    <location>
        <begin position="2869"/>
        <end position="2893"/>
    </location>
</feature>
<dbReference type="Pfam" id="PF03399">
    <property type="entry name" value="SAC3_GANP"/>
    <property type="match status" value="2"/>
</dbReference>
<feature type="compositionally biased region" description="Low complexity" evidence="2">
    <location>
        <begin position="1162"/>
        <end position="1173"/>
    </location>
</feature>
<feature type="compositionally biased region" description="Basic and acidic residues" evidence="2">
    <location>
        <begin position="764"/>
        <end position="780"/>
    </location>
</feature>
<feature type="compositionally biased region" description="Basic and acidic residues" evidence="2">
    <location>
        <begin position="3068"/>
        <end position="3085"/>
    </location>
</feature>
<feature type="compositionally biased region" description="Polar residues" evidence="2">
    <location>
        <begin position="826"/>
        <end position="837"/>
    </location>
</feature>
<feature type="region of interest" description="Disordered" evidence="2">
    <location>
        <begin position="58"/>
        <end position="128"/>
    </location>
</feature>